<keyword evidence="1" id="KW-0540">Nuclease</keyword>
<gene>
    <name evidence="6" type="ORF">p1B201</name>
</gene>
<sequence>MFDRYTLILLACFSLNTFAAGNPQITGTVVGVADGDTLSVLDSSKREYRVRLAEIDAPESSGQAFGNQAKHALSRLCYRKLAEITVHTKDRYGRNVGVVTCDGVNANAKMVESGLAWVYTQYASANSPLFGLEQQARLAKRGLWRDANPVPPWEWRKSR</sequence>
<evidence type="ECO:0000259" key="5">
    <source>
        <dbReference type="PROSITE" id="PS50830"/>
    </source>
</evidence>
<dbReference type="GO" id="GO:0005737">
    <property type="term" value="C:cytoplasm"/>
    <property type="evidence" value="ECO:0007669"/>
    <property type="project" value="TreeGrafter"/>
</dbReference>
<dbReference type="AlphaFoldDB" id="Q5NX18"/>
<dbReference type="Proteomes" id="UP000006552">
    <property type="component" value="Plasmid 1"/>
</dbReference>
<proteinExistence type="predicted"/>
<accession>Q5NX18</accession>
<dbReference type="InterPro" id="IPR002071">
    <property type="entry name" value="Thermonucl_AS"/>
</dbReference>
<evidence type="ECO:0000256" key="4">
    <source>
        <dbReference type="SAM" id="SignalP"/>
    </source>
</evidence>
<dbReference type="GO" id="GO:0003676">
    <property type="term" value="F:nucleic acid binding"/>
    <property type="evidence" value="ECO:0007669"/>
    <property type="project" value="InterPro"/>
</dbReference>
<name>Q5NX18_AROAE</name>
<feature type="domain" description="TNase-like" evidence="5">
    <location>
        <begin position="23"/>
        <end position="146"/>
    </location>
</feature>
<dbReference type="HOGENOM" id="CLU_046484_7_0_4"/>
<feature type="signal peptide" evidence="4">
    <location>
        <begin position="1"/>
        <end position="19"/>
    </location>
</feature>
<protein>
    <submittedName>
        <fullName evidence="6">Predicted staphylococcal nuclease homologue</fullName>
    </submittedName>
</protein>
<dbReference type="InterPro" id="IPR016071">
    <property type="entry name" value="Staphylococal_nuclease_OB-fold"/>
</dbReference>
<dbReference type="InterPro" id="IPR035437">
    <property type="entry name" value="SNase_OB-fold_sf"/>
</dbReference>
<dbReference type="SUPFAM" id="SSF50199">
    <property type="entry name" value="Staphylococcal nuclease"/>
    <property type="match status" value="1"/>
</dbReference>
<dbReference type="EMBL" id="CR555307">
    <property type="protein sequence ID" value="CAI10396.1"/>
    <property type="molecule type" value="Genomic_DNA"/>
</dbReference>
<evidence type="ECO:0000313" key="6">
    <source>
        <dbReference type="EMBL" id="CAI10396.1"/>
    </source>
</evidence>
<keyword evidence="6" id="KW-0614">Plasmid</keyword>
<dbReference type="SMART" id="SM00318">
    <property type="entry name" value="SNc"/>
    <property type="match status" value="1"/>
</dbReference>
<dbReference type="GO" id="GO:0016787">
    <property type="term" value="F:hydrolase activity"/>
    <property type="evidence" value="ECO:0007669"/>
    <property type="project" value="UniProtKB-KW"/>
</dbReference>
<organism evidence="6 7">
    <name type="scientific">Aromatoleum aromaticum (strain DSM 19018 / LMG 30748 / EbN1)</name>
    <name type="common">Azoarcus sp. (strain EbN1)</name>
    <dbReference type="NCBI Taxonomy" id="76114"/>
    <lineage>
        <taxon>Bacteria</taxon>
        <taxon>Pseudomonadati</taxon>
        <taxon>Pseudomonadota</taxon>
        <taxon>Betaproteobacteria</taxon>
        <taxon>Rhodocyclales</taxon>
        <taxon>Rhodocyclaceae</taxon>
        <taxon>Aromatoleum</taxon>
    </lineage>
</organism>
<geneLocation type="plasmid" evidence="7">
    <name>pAzo1</name>
</geneLocation>
<dbReference type="PROSITE" id="PS01123">
    <property type="entry name" value="TNASE_1"/>
    <property type="match status" value="1"/>
</dbReference>
<dbReference type="OrthoDB" id="9805504at2"/>
<evidence type="ECO:0000256" key="3">
    <source>
        <dbReference type="ARBA" id="ARBA00022801"/>
    </source>
</evidence>
<dbReference type="PANTHER" id="PTHR12302">
    <property type="entry name" value="EBNA2 BINDING PROTEIN P100"/>
    <property type="match status" value="1"/>
</dbReference>
<dbReference type="GO" id="GO:0004519">
    <property type="term" value="F:endonuclease activity"/>
    <property type="evidence" value="ECO:0007669"/>
    <property type="project" value="UniProtKB-KW"/>
</dbReference>
<feature type="chain" id="PRO_5004260557" evidence="4">
    <location>
        <begin position="20"/>
        <end position="159"/>
    </location>
</feature>
<evidence type="ECO:0000313" key="7">
    <source>
        <dbReference type="Proteomes" id="UP000006552"/>
    </source>
</evidence>
<dbReference type="Pfam" id="PF00565">
    <property type="entry name" value="SNase"/>
    <property type="match status" value="1"/>
</dbReference>
<dbReference type="PANTHER" id="PTHR12302:SF3">
    <property type="entry name" value="SERINE_THREONINE-PROTEIN KINASE 31"/>
    <property type="match status" value="1"/>
</dbReference>
<evidence type="ECO:0000256" key="1">
    <source>
        <dbReference type="ARBA" id="ARBA00022722"/>
    </source>
</evidence>
<keyword evidence="2" id="KW-0255">Endonuclease</keyword>
<evidence type="ECO:0000256" key="2">
    <source>
        <dbReference type="ARBA" id="ARBA00022759"/>
    </source>
</evidence>
<keyword evidence="4" id="KW-0732">Signal</keyword>
<dbReference type="KEGG" id="eba:p1B201"/>
<dbReference type="PROSITE" id="PS50830">
    <property type="entry name" value="TNASE_3"/>
    <property type="match status" value="1"/>
</dbReference>
<dbReference type="RefSeq" id="WP_011254782.1">
    <property type="nucleotide sequence ID" value="NC_006823.1"/>
</dbReference>
<reference evidence="6 7" key="1">
    <citation type="journal article" date="2005" name="Arch. Microbiol.">
        <title>The genome sequence of an anaerobic aromatic-degrading denitrifying bacterium, strain EbN1.</title>
        <authorList>
            <person name="Rabus R."/>
            <person name="Kube M."/>
            <person name="Heider J."/>
            <person name="Beck A."/>
            <person name="Heitmann K."/>
            <person name="Widdel F."/>
            <person name="Reinhardt R."/>
        </authorList>
    </citation>
    <scope>NUCLEOTIDE SEQUENCE [LARGE SCALE GENOMIC DNA]</scope>
    <source>
        <strain evidence="6 7">EbN1</strain>
        <plasmid evidence="7">Plasmid pAzo1</plasmid>
    </source>
</reference>
<dbReference type="Gene3D" id="2.40.50.90">
    <property type="match status" value="1"/>
</dbReference>
<keyword evidence="7" id="KW-1185">Reference proteome</keyword>
<keyword evidence="3" id="KW-0378">Hydrolase</keyword>